<dbReference type="AlphaFoldDB" id="A0A9N9LKF8"/>
<dbReference type="Proteomes" id="UP000701801">
    <property type="component" value="Unassembled WGS sequence"/>
</dbReference>
<feature type="region of interest" description="Disordered" evidence="1">
    <location>
        <begin position="1"/>
        <end position="46"/>
    </location>
</feature>
<comment type="caution">
    <text evidence="2">The sequence shown here is derived from an EMBL/GenBank/DDBJ whole genome shotgun (WGS) entry which is preliminary data.</text>
</comment>
<accession>A0A9N9LKF8</accession>
<gene>
    <name evidence="2" type="ORF">HYALB_00010117</name>
</gene>
<reference evidence="2" key="1">
    <citation type="submission" date="2021-07" db="EMBL/GenBank/DDBJ databases">
        <authorList>
            <person name="Durling M."/>
        </authorList>
    </citation>
    <scope>NUCLEOTIDE SEQUENCE</scope>
</reference>
<feature type="region of interest" description="Disordered" evidence="1">
    <location>
        <begin position="63"/>
        <end position="89"/>
    </location>
</feature>
<name>A0A9N9LKF8_9HELO</name>
<feature type="compositionally biased region" description="Basic and acidic residues" evidence="1">
    <location>
        <begin position="28"/>
        <end position="43"/>
    </location>
</feature>
<organism evidence="2 3">
    <name type="scientific">Hymenoscyphus albidus</name>
    <dbReference type="NCBI Taxonomy" id="595503"/>
    <lineage>
        <taxon>Eukaryota</taxon>
        <taxon>Fungi</taxon>
        <taxon>Dikarya</taxon>
        <taxon>Ascomycota</taxon>
        <taxon>Pezizomycotina</taxon>
        <taxon>Leotiomycetes</taxon>
        <taxon>Helotiales</taxon>
        <taxon>Helotiaceae</taxon>
        <taxon>Hymenoscyphus</taxon>
    </lineage>
</organism>
<protein>
    <submittedName>
        <fullName evidence="2">Uncharacterized protein</fullName>
    </submittedName>
</protein>
<evidence type="ECO:0000256" key="1">
    <source>
        <dbReference type="SAM" id="MobiDB-lite"/>
    </source>
</evidence>
<feature type="compositionally biased region" description="Basic and acidic residues" evidence="1">
    <location>
        <begin position="68"/>
        <end position="83"/>
    </location>
</feature>
<feature type="compositionally biased region" description="Low complexity" evidence="1">
    <location>
        <begin position="1"/>
        <end position="13"/>
    </location>
</feature>
<proteinExistence type="predicted"/>
<evidence type="ECO:0000313" key="3">
    <source>
        <dbReference type="Proteomes" id="UP000701801"/>
    </source>
</evidence>
<dbReference type="OrthoDB" id="10425835at2759"/>
<sequence length="89" mass="9778">MPSPSKSSDLKPSNPKPQPSEVSNGNKKKPEASKEDSEGDHPFPRAVIRQFALNFLQDTKIVRRKEKTKGDEIQFERSGDGGRGEGGVN</sequence>
<dbReference type="EMBL" id="CAJVRM010000115">
    <property type="protein sequence ID" value="CAG8974725.1"/>
    <property type="molecule type" value="Genomic_DNA"/>
</dbReference>
<evidence type="ECO:0000313" key="2">
    <source>
        <dbReference type="EMBL" id="CAG8974725.1"/>
    </source>
</evidence>
<keyword evidence="3" id="KW-1185">Reference proteome</keyword>